<evidence type="ECO:0000313" key="1">
    <source>
        <dbReference type="EMBL" id="KAG7156370.1"/>
    </source>
</evidence>
<evidence type="ECO:0000313" key="2">
    <source>
        <dbReference type="Proteomes" id="UP000747542"/>
    </source>
</evidence>
<proteinExistence type="predicted"/>
<organism evidence="1 2">
    <name type="scientific">Homarus americanus</name>
    <name type="common">American lobster</name>
    <dbReference type="NCBI Taxonomy" id="6706"/>
    <lineage>
        <taxon>Eukaryota</taxon>
        <taxon>Metazoa</taxon>
        <taxon>Ecdysozoa</taxon>
        <taxon>Arthropoda</taxon>
        <taxon>Crustacea</taxon>
        <taxon>Multicrustacea</taxon>
        <taxon>Malacostraca</taxon>
        <taxon>Eumalacostraca</taxon>
        <taxon>Eucarida</taxon>
        <taxon>Decapoda</taxon>
        <taxon>Pleocyemata</taxon>
        <taxon>Astacidea</taxon>
        <taxon>Nephropoidea</taxon>
        <taxon>Nephropidae</taxon>
        <taxon>Homarus</taxon>
    </lineage>
</organism>
<comment type="caution">
    <text evidence="1">The sequence shown here is derived from an EMBL/GenBank/DDBJ whole genome shotgun (WGS) entry which is preliminary data.</text>
</comment>
<dbReference type="Proteomes" id="UP000747542">
    <property type="component" value="Unassembled WGS sequence"/>
</dbReference>
<protein>
    <submittedName>
        <fullName evidence="1">Uncharacterized protein</fullName>
    </submittedName>
</protein>
<dbReference type="PANTHER" id="PTHR47018:SF1">
    <property type="entry name" value="TESMIN_TSO1-LIKE CXC DOMAIN-CONTAINING PROTEIN"/>
    <property type="match status" value="1"/>
</dbReference>
<dbReference type="PANTHER" id="PTHR47018">
    <property type="entry name" value="CXC DOMAIN-CONTAINING PROTEIN-RELATED"/>
    <property type="match status" value="1"/>
</dbReference>
<accession>A0A8J5JIM9</accession>
<keyword evidence="2" id="KW-1185">Reference proteome</keyword>
<dbReference type="AlphaFoldDB" id="A0A8J5JIM9"/>
<gene>
    <name evidence="1" type="ORF">Hamer_G006109</name>
</gene>
<dbReference type="EMBL" id="JAHLQT010039184">
    <property type="protein sequence ID" value="KAG7156370.1"/>
    <property type="molecule type" value="Genomic_DNA"/>
</dbReference>
<reference evidence="1" key="1">
    <citation type="journal article" date="2021" name="Sci. Adv.">
        <title>The American lobster genome reveals insights on longevity, neural, and immune adaptations.</title>
        <authorList>
            <person name="Polinski J.M."/>
            <person name="Zimin A.V."/>
            <person name="Clark K.F."/>
            <person name="Kohn A.B."/>
            <person name="Sadowski N."/>
            <person name="Timp W."/>
            <person name="Ptitsyn A."/>
            <person name="Khanna P."/>
            <person name="Romanova D.Y."/>
            <person name="Williams P."/>
            <person name="Greenwood S.J."/>
            <person name="Moroz L.L."/>
            <person name="Walt D.R."/>
            <person name="Bodnar A.G."/>
        </authorList>
    </citation>
    <scope>NUCLEOTIDE SEQUENCE</scope>
    <source>
        <strain evidence="1">GMGI-L3</strain>
    </source>
</reference>
<name>A0A8J5JIM9_HOMAM</name>
<sequence length="484" mass="54548">MIRHSIDGIRSAVEHLNPGQTPMSPSISPCLPWPSKFNGHGEDKLVVMFGGLHIEMAKRAYDRFCLRKVDNTEYLPKFNVWCKWREEDTPLFQYWVTVLEIELLVLVYVRSLRQSSFTMYLDALTGLAPWFHALDHTNYASVQTSFIKDVHSIVNVIEELSNPFEEKSLDLVALHTKEIVSPSAAETIRNAKSIGQDQFLTFTRERLMEGTKLVDVNLHRNKLKVFSASISRVFSVAQTEVPPATRVVLDGTTILQMLKPATAKNFEEYAQEVFIPYMLTKPTTESRPDLVFDRTSSGWTATRRSGSSSCHVVMWFDKEDKQLVITDGQAVLSKPVLPDLVSIAPCNHEEATVMLLQASHAAQHGHHKILIRTVDTYVVVLAVSVVQEMHQEDELWLAFGTGKSFRYLAALEMATCLGPEKARALPIFHALTGCDTVSSFSGHGKKTAWAIWAVHACTRRFGRHNLRLPTPVISYSRANARRDV</sequence>